<dbReference type="InterPro" id="IPR006027">
    <property type="entry name" value="NusB_RsmB_TIM44"/>
</dbReference>
<evidence type="ECO:0000256" key="2">
    <source>
        <dbReference type="ARBA" id="ARBA00022814"/>
    </source>
</evidence>
<dbReference type="GO" id="GO:0005829">
    <property type="term" value="C:cytosol"/>
    <property type="evidence" value="ECO:0007669"/>
    <property type="project" value="TreeGrafter"/>
</dbReference>
<evidence type="ECO:0000256" key="5">
    <source>
        <dbReference type="ARBA" id="ARBA00023163"/>
    </source>
</evidence>
<keyword evidence="4 6" id="KW-0805">Transcription regulation</keyword>
<comment type="function">
    <text evidence="6">Involved in transcription antitermination. Required for transcription of ribosomal RNA (rRNA) genes. Binds specifically to the boxA antiterminator sequence of the ribosomal RNA (rrn) operons.</text>
</comment>
<keyword evidence="3 6" id="KW-0694">RNA-binding</keyword>
<dbReference type="AlphaFoldDB" id="A0A2N3LN33"/>
<dbReference type="HAMAP" id="MF_00073">
    <property type="entry name" value="NusB"/>
    <property type="match status" value="1"/>
</dbReference>
<dbReference type="OrthoDB" id="9811381at2"/>
<organism evidence="8 9">
    <name type="scientific">Heyndrickxia camelliae</name>
    <dbReference type="NCBI Taxonomy" id="1707093"/>
    <lineage>
        <taxon>Bacteria</taxon>
        <taxon>Bacillati</taxon>
        <taxon>Bacillota</taxon>
        <taxon>Bacilli</taxon>
        <taxon>Bacillales</taxon>
        <taxon>Bacillaceae</taxon>
        <taxon>Heyndrickxia</taxon>
    </lineage>
</organism>
<evidence type="ECO:0000256" key="6">
    <source>
        <dbReference type="HAMAP-Rule" id="MF_00073"/>
    </source>
</evidence>
<dbReference type="InterPro" id="IPR035926">
    <property type="entry name" value="NusB-like_sf"/>
</dbReference>
<evidence type="ECO:0000313" key="9">
    <source>
        <dbReference type="Proteomes" id="UP000233440"/>
    </source>
</evidence>
<evidence type="ECO:0000313" key="8">
    <source>
        <dbReference type="EMBL" id="PKR86028.1"/>
    </source>
</evidence>
<evidence type="ECO:0000256" key="3">
    <source>
        <dbReference type="ARBA" id="ARBA00022884"/>
    </source>
</evidence>
<dbReference type="Proteomes" id="UP000233440">
    <property type="component" value="Unassembled WGS sequence"/>
</dbReference>
<dbReference type="Pfam" id="PF01029">
    <property type="entry name" value="NusB"/>
    <property type="match status" value="1"/>
</dbReference>
<dbReference type="PANTHER" id="PTHR11078">
    <property type="entry name" value="N UTILIZATION SUBSTANCE PROTEIN B-RELATED"/>
    <property type="match status" value="1"/>
</dbReference>
<dbReference type="EMBL" id="PIQO01000003">
    <property type="protein sequence ID" value="PKR86028.1"/>
    <property type="molecule type" value="Genomic_DNA"/>
</dbReference>
<dbReference type="PANTHER" id="PTHR11078:SF3">
    <property type="entry name" value="ANTITERMINATION NUSB DOMAIN-CONTAINING PROTEIN"/>
    <property type="match status" value="1"/>
</dbReference>
<evidence type="ECO:0000256" key="1">
    <source>
        <dbReference type="ARBA" id="ARBA00005952"/>
    </source>
</evidence>
<sequence length="131" mass="14787">MMKRRTAREKALQALFQIDMNEASPEDAMNNILQGAPVDPYLSELVHGTSKNLKEIDEIISNHLENWSVNRLAKVELNILRLAVYELNYVSDVPANVVINEALEISKRFGDEKSSKFINGVLAKIKDSMSK</sequence>
<dbReference type="NCBIfam" id="TIGR01951">
    <property type="entry name" value="nusB"/>
    <property type="match status" value="1"/>
</dbReference>
<dbReference type="CDD" id="cd00619">
    <property type="entry name" value="Terminator_NusB"/>
    <property type="match status" value="1"/>
</dbReference>
<feature type="domain" description="NusB/RsmB/TIM44" evidence="7">
    <location>
        <begin position="6"/>
        <end position="126"/>
    </location>
</feature>
<dbReference type="Gene3D" id="1.10.940.10">
    <property type="entry name" value="NusB-like"/>
    <property type="match status" value="1"/>
</dbReference>
<dbReference type="GO" id="GO:0006353">
    <property type="term" value="P:DNA-templated transcription termination"/>
    <property type="evidence" value="ECO:0007669"/>
    <property type="project" value="UniProtKB-UniRule"/>
</dbReference>
<proteinExistence type="inferred from homology"/>
<accession>A0A2N3LN33</accession>
<evidence type="ECO:0000259" key="7">
    <source>
        <dbReference type="Pfam" id="PF01029"/>
    </source>
</evidence>
<protein>
    <recommendedName>
        <fullName evidence="6">Transcription antitermination protein NusB</fullName>
    </recommendedName>
    <alternativeName>
        <fullName evidence="6">Antitermination factor NusB</fullName>
    </alternativeName>
</protein>
<keyword evidence="5 6" id="KW-0804">Transcription</keyword>
<keyword evidence="9" id="KW-1185">Reference proteome</keyword>
<dbReference type="InterPro" id="IPR011605">
    <property type="entry name" value="NusB_fam"/>
</dbReference>
<name>A0A2N3LN33_9BACI</name>
<comment type="caution">
    <text evidence="8">The sequence shown here is derived from an EMBL/GenBank/DDBJ whole genome shotgun (WGS) entry which is preliminary data.</text>
</comment>
<evidence type="ECO:0000256" key="4">
    <source>
        <dbReference type="ARBA" id="ARBA00023015"/>
    </source>
</evidence>
<dbReference type="GO" id="GO:0031564">
    <property type="term" value="P:transcription antitermination"/>
    <property type="evidence" value="ECO:0007669"/>
    <property type="project" value="UniProtKB-KW"/>
</dbReference>
<comment type="similarity">
    <text evidence="1 6">Belongs to the NusB family.</text>
</comment>
<keyword evidence="2 6" id="KW-0889">Transcription antitermination</keyword>
<dbReference type="SUPFAM" id="SSF48013">
    <property type="entry name" value="NusB-like"/>
    <property type="match status" value="1"/>
</dbReference>
<reference evidence="8 9" key="1">
    <citation type="submission" date="2017-11" db="EMBL/GenBank/DDBJ databases">
        <title>Bacillus camelliae sp. nov., isolated from pu'er tea.</title>
        <authorList>
            <person name="Niu L."/>
        </authorList>
    </citation>
    <scope>NUCLEOTIDE SEQUENCE [LARGE SCALE GENOMIC DNA]</scope>
    <source>
        <strain evidence="8 9">7578-1</strain>
    </source>
</reference>
<gene>
    <name evidence="6" type="primary">nusB</name>
    <name evidence="8" type="ORF">CWO92_06570</name>
</gene>
<dbReference type="GO" id="GO:0003723">
    <property type="term" value="F:RNA binding"/>
    <property type="evidence" value="ECO:0007669"/>
    <property type="project" value="UniProtKB-UniRule"/>
</dbReference>